<evidence type="ECO:0000256" key="1">
    <source>
        <dbReference type="ARBA" id="ARBA00004170"/>
    </source>
</evidence>
<keyword evidence="2" id="KW-0479">Metal-binding</keyword>
<evidence type="ECO:0000256" key="2">
    <source>
        <dbReference type="ARBA" id="ARBA00022723"/>
    </source>
</evidence>
<dbReference type="InterPro" id="IPR036457">
    <property type="entry name" value="PPM-type-like_dom_sf"/>
</dbReference>
<evidence type="ECO:0000259" key="7">
    <source>
        <dbReference type="PROSITE" id="PS51746"/>
    </source>
</evidence>
<dbReference type="InterPro" id="IPR015655">
    <property type="entry name" value="PP2C"/>
</dbReference>
<comment type="subcellular location">
    <subcellularLocation>
        <location evidence="1">Membrane</location>
        <topology evidence="1">Peripheral membrane protein</topology>
    </subcellularLocation>
</comment>
<feature type="domain" description="PPM-type phosphatase" evidence="7">
    <location>
        <begin position="55"/>
        <end position="330"/>
    </location>
</feature>
<reference evidence="8" key="1">
    <citation type="submission" date="2014-11" db="EMBL/GenBank/DDBJ databases">
        <authorList>
            <person name="Otto D Thomas"/>
            <person name="Naeem Raeece"/>
        </authorList>
    </citation>
    <scope>NUCLEOTIDE SEQUENCE</scope>
</reference>
<dbReference type="VEuPathDB" id="CryptoDB:Cvel_9126"/>
<dbReference type="PhylomeDB" id="A0A0G4HWW2"/>
<dbReference type="PROSITE" id="PS01032">
    <property type="entry name" value="PPM_1"/>
    <property type="match status" value="1"/>
</dbReference>
<proteinExistence type="inferred from homology"/>
<sequence length="385" mass="42319">MMFNLLENEDHVLQFFNKARRKFSVSGAPTNTFQRGFDNKAHVASGDSVPLSEVGVGFACKKGWKPESPNQDDFFILRIDDWGLYGVFDGHGPFGHDISNFVQSSLPKVLCSDKDFHDDPKKALRTTFLEMHRLIEEASKKHRFDSALSGTTGTVVLHKPKEGKLFVAHVGDSRCVLARYSDEKKVEGLDLTQDHKPNLDQERKRIVQCGGQVRRLDGDIPFRVFVRGRMYPGLAMSRALGDSVGHSAGVIAEPDVQEYDLVEGRDLFIVICSDGVWEFISSQEAVDLVHSRTIEEVQDAADALASDSWRRWIEEEHNVVDDITVQIIHLFPPKLQKFATPKHRGRSEDMSASALNGGKSEGDGGGGGGGGGSGPLDVSGGGEAQ</sequence>
<comment type="similarity">
    <text evidence="5">Belongs to the PP2C family.</text>
</comment>
<dbReference type="GO" id="GO:0004722">
    <property type="term" value="F:protein serine/threonine phosphatase activity"/>
    <property type="evidence" value="ECO:0007669"/>
    <property type="project" value="InterPro"/>
</dbReference>
<dbReference type="SMART" id="SM00332">
    <property type="entry name" value="PP2Cc"/>
    <property type="match status" value="1"/>
</dbReference>
<feature type="compositionally biased region" description="Gly residues" evidence="6">
    <location>
        <begin position="363"/>
        <end position="385"/>
    </location>
</feature>
<dbReference type="PANTHER" id="PTHR47992">
    <property type="entry name" value="PROTEIN PHOSPHATASE"/>
    <property type="match status" value="1"/>
</dbReference>
<feature type="region of interest" description="Disordered" evidence="6">
    <location>
        <begin position="339"/>
        <end position="385"/>
    </location>
</feature>
<dbReference type="InterPro" id="IPR000222">
    <property type="entry name" value="PP2C_BS"/>
</dbReference>
<dbReference type="Pfam" id="PF00481">
    <property type="entry name" value="PP2C"/>
    <property type="match status" value="1"/>
</dbReference>
<organism evidence="8">
    <name type="scientific">Chromera velia CCMP2878</name>
    <dbReference type="NCBI Taxonomy" id="1169474"/>
    <lineage>
        <taxon>Eukaryota</taxon>
        <taxon>Sar</taxon>
        <taxon>Alveolata</taxon>
        <taxon>Colpodellida</taxon>
        <taxon>Chromeraceae</taxon>
        <taxon>Chromera</taxon>
    </lineage>
</organism>
<gene>
    <name evidence="8" type="ORF">Cvel_9126</name>
</gene>
<dbReference type="Gene3D" id="3.60.40.10">
    <property type="entry name" value="PPM-type phosphatase domain"/>
    <property type="match status" value="1"/>
</dbReference>
<evidence type="ECO:0000256" key="4">
    <source>
        <dbReference type="ARBA" id="ARBA00022912"/>
    </source>
</evidence>
<dbReference type="GO" id="GO:0016020">
    <property type="term" value="C:membrane"/>
    <property type="evidence" value="ECO:0007669"/>
    <property type="project" value="UniProtKB-SubCell"/>
</dbReference>
<dbReference type="EMBL" id="CDMZ01004200">
    <property type="protein sequence ID" value="CEM48957.1"/>
    <property type="molecule type" value="Genomic_DNA"/>
</dbReference>
<keyword evidence="3 5" id="KW-0378">Hydrolase</keyword>
<keyword evidence="4 5" id="KW-0904">Protein phosphatase</keyword>
<evidence type="ECO:0000256" key="6">
    <source>
        <dbReference type="SAM" id="MobiDB-lite"/>
    </source>
</evidence>
<dbReference type="AlphaFoldDB" id="A0A0G4HWW2"/>
<name>A0A0G4HWW2_9ALVE</name>
<evidence type="ECO:0000256" key="5">
    <source>
        <dbReference type="RuleBase" id="RU003465"/>
    </source>
</evidence>
<accession>A0A0G4HWW2</accession>
<dbReference type="PROSITE" id="PS51746">
    <property type="entry name" value="PPM_2"/>
    <property type="match status" value="1"/>
</dbReference>
<evidence type="ECO:0000256" key="3">
    <source>
        <dbReference type="ARBA" id="ARBA00022801"/>
    </source>
</evidence>
<dbReference type="GO" id="GO:0046872">
    <property type="term" value="F:metal ion binding"/>
    <property type="evidence" value="ECO:0007669"/>
    <property type="project" value="UniProtKB-KW"/>
</dbReference>
<protein>
    <recommendedName>
        <fullName evidence="7">PPM-type phosphatase domain-containing protein</fullName>
    </recommendedName>
</protein>
<evidence type="ECO:0000313" key="8">
    <source>
        <dbReference type="EMBL" id="CEM48957.1"/>
    </source>
</evidence>
<dbReference type="CDD" id="cd00143">
    <property type="entry name" value="PP2Cc"/>
    <property type="match status" value="1"/>
</dbReference>
<dbReference type="SUPFAM" id="SSF81606">
    <property type="entry name" value="PP2C-like"/>
    <property type="match status" value="1"/>
</dbReference>
<dbReference type="InterPro" id="IPR001932">
    <property type="entry name" value="PPM-type_phosphatase-like_dom"/>
</dbReference>